<comment type="caution">
    <text evidence="3">The sequence shown here is derived from an EMBL/GenBank/DDBJ whole genome shotgun (WGS) entry which is preliminary data.</text>
</comment>
<keyword evidence="2" id="KW-0732">Signal</keyword>
<feature type="signal peptide" evidence="2">
    <location>
        <begin position="1"/>
        <end position="24"/>
    </location>
</feature>
<evidence type="ECO:0000256" key="2">
    <source>
        <dbReference type="SAM" id="SignalP"/>
    </source>
</evidence>
<reference evidence="3 4" key="1">
    <citation type="submission" date="2017-10" db="EMBL/GenBank/DDBJ databases">
        <title>Sedimentibacterium mangrovi gen. nov., sp. nov., a novel member of family Phyllobacteriacea isolated from mangrove sediment.</title>
        <authorList>
            <person name="Liao H."/>
            <person name="Tian Y."/>
        </authorList>
    </citation>
    <scope>NUCLEOTIDE SEQUENCE [LARGE SCALE GENOMIC DNA]</scope>
    <source>
        <strain evidence="3 4">X9-2-2</strain>
    </source>
</reference>
<protein>
    <recommendedName>
        <fullName evidence="5">Lipoprotein</fullName>
    </recommendedName>
</protein>
<gene>
    <name evidence="3" type="ORF">CSC94_22120</name>
</gene>
<dbReference type="PROSITE" id="PS51257">
    <property type="entry name" value="PROKAR_LIPOPROTEIN"/>
    <property type="match status" value="1"/>
</dbReference>
<name>A0A2G1QHG1_9HYPH</name>
<evidence type="ECO:0000313" key="3">
    <source>
        <dbReference type="EMBL" id="PHP64884.1"/>
    </source>
</evidence>
<evidence type="ECO:0000313" key="4">
    <source>
        <dbReference type="Proteomes" id="UP000221168"/>
    </source>
</evidence>
<dbReference type="RefSeq" id="WP_099308563.1">
    <property type="nucleotide sequence ID" value="NZ_PDVP01000021.1"/>
</dbReference>
<dbReference type="Proteomes" id="UP000221168">
    <property type="component" value="Unassembled WGS sequence"/>
</dbReference>
<sequence>MAHRSSLSRLATISVLVLSVSGLAGCGTAAVVGATYGVTKAAVKTTVGTAKLAGRGVVAAGRGMAAAGRAVIPDGNDAGVDDSLMTGSIERPAEAPAAGRVPVPSSRY</sequence>
<accession>A0A2G1QHG1</accession>
<feature type="chain" id="PRO_5013605487" description="Lipoprotein" evidence="2">
    <location>
        <begin position="25"/>
        <end position="108"/>
    </location>
</feature>
<proteinExistence type="predicted"/>
<feature type="region of interest" description="Disordered" evidence="1">
    <location>
        <begin position="82"/>
        <end position="108"/>
    </location>
</feature>
<evidence type="ECO:0008006" key="5">
    <source>
        <dbReference type="Google" id="ProtNLM"/>
    </source>
</evidence>
<dbReference type="AlphaFoldDB" id="A0A2G1QHG1"/>
<dbReference type="EMBL" id="PDVP01000021">
    <property type="protein sequence ID" value="PHP64884.1"/>
    <property type="molecule type" value="Genomic_DNA"/>
</dbReference>
<keyword evidence="4" id="KW-1185">Reference proteome</keyword>
<evidence type="ECO:0000256" key="1">
    <source>
        <dbReference type="SAM" id="MobiDB-lite"/>
    </source>
</evidence>
<organism evidence="3 4">
    <name type="scientific">Zhengella mangrovi</name>
    <dbReference type="NCBI Taxonomy" id="1982044"/>
    <lineage>
        <taxon>Bacteria</taxon>
        <taxon>Pseudomonadati</taxon>
        <taxon>Pseudomonadota</taxon>
        <taxon>Alphaproteobacteria</taxon>
        <taxon>Hyphomicrobiales</taxon>
        <taxon>Notoacmeibacteraceae</taxon>
        <taxon>Zhengella</taxon>
    </lineage>
</organism>